<dbReference type="SUPFAM" id="SSF49299">
    <property type="entry name" value="PKD domain"/>
    <property type="match status" value="1"/>
</dbReference>
<dbReference type="InterPro" id="IPR035986">
    <property type="entry name" value="PKD_dom_sf"/>
</dbReference>
<dbReference type="Proteomes" id="UP000240971">
    <property type="component" value="Unassembled WGS sequence"/>
</dbReference>
<dbReference type="OrthoDB" id="7794186at2"/>
<feature type="signal peptide" evidence="1">
    <location>
        <begin position="1"/>
        <end position="23"/>
    </location>
</feature>
<dbReference type="InterPro" id="IPR025667">
    <property type="entry name" value="SprB_repeat"/>
</dbReference>
<dbReference type="RefSeq" id="WP_106530548.1">
    <property type="nucleotide sequence ID" value="NZ_PYAW01000006.1"/>
</dbReference>
<keyword evidence="1" id="KW-0732">Signal</keyword>
<dbReference type="InterPro" id="IPR022409">
    <property type="entry name" value="PKD/Chitinase_dom"/>
</dbReference>
<dbReference type="SMART" id="SM00089">
    <property type="entry name" value="PKD"/>
    <property type="match status" value="1"/>
</dbReference>
<evidence type="ECO:0000259" key="2">
    <source>
        <dbReference type="SMART" id="SM00089"/>
    </source>
</evidence>
<feature type="domain" description="PKD/Chitinase" evidence="2">
    <location>
        <begin position="1708"/>
        <end position="1790"/>
    </location>
</feature>
<sequence length="1889" mass="199322">MKKAYLFLLVLLSALMMGLISHAQQYKLTYMIESDFLYTWQDQVWDDLSQQYVTVQKNQYYTTDQFRIFSYTFRVEYVSGAVQDITITPAVVRSTSNQLLTYAGSVILNGTPKQIRFKSVVGLNSGNIQIASNHDEIVYSYPANKSCPMSATNYGNSYYHNITSDYYTRCILSPQIYPVIEDKPSNVSGLYTACGGQTITLKAPCVYDANGYRFVAPVGAPVNSFYDVLTWEVSEDLVSWKALNKYRSQITIDENDYNDINKKYNTPRYYRVKMGPITSDVADALVFKRPAPSPNAKSPQSPQCFGAKGKMILSDFRYPDGSVYTGQETLNYTLKPKNGFPGNSIPSTGTSFTFDNLDPGDYDVSIINADGCTQIISFTIASPPAAIQVSAVQSCSGGNPALTVNASGGIAPYQYSIDNGNTFGTTALFTNLSPGTNYQLVIKDNNSCTTPLAVQMLSALTLQAASQDPSNPGASDGSITLTPGGGAGAPYTYSLDNVNWQSSNTFSGLKQGTYNSWIKDNNGCTNATALSVTLKDPQPVIVTPAVTQISCNGQADGSMTVSVGGGRPPFTYSMDGTNYLPVNSFANLSAGTYTIWAKDSKGNTGSAGFNIVMPPALNVTVSNRQDALCIGAANGQIAVAVTGGTGAYQYALNAGAYQPQSTFTVAAGQYTVTVMDANGCRAVSPQVNIAEPALAVAVTAAPGAANCNGEASGNISVGVSNGVAPYQYQLNNGAWQAGTVFNGLRAGTYTVNVKDNNGCPGNQSNINVTEPPVLTIALDAYTDATCFNIADGSIRVSAVGGTGNVLYYISTAPAVPNTNGVFNGLAAGDYTVTAKDDHSCTTSVNAHIAQPTVLQLTANIFHVTCYGIANGKITLQPAGGTAPYTYSADGITFISNNIFDNLSAGNYTLYIKDSHTCSTSISVTVTQPPLLSFSTAISSALCQGTATGTVMVTATGGTGAYKYNLDGNPFRNGNVLGNIAAGTHLVSVMDINGCIKSNNVFVGEPTVLTLQMQNQQPASCFGSSNGALTVQAGGGTAPYQYAINGGAYQATPVFSALAAGTYTVTVKDANTCTFNISVTVTQPSQLSLQVPGKTDILCAGAATGHMQLQAAGGMGAYLYSLNGGASQTSGDYGQLPAGNYNIIVKDNNQCTANFSVLLVDLYPPLTASLNGVAPATCDDKGTITVINVQGGLPPYGYSLDNTSYTTNPLFSNLHNGDYTVYTRDANGCIITRSISPYGPVSLHGTLQMQPVLCNAQSNGSIKVINVTGGNKQYEYSLDGISYQASPEFLNLRAGVYQVHVRDVPNSCHIVLTGTVKEPVALALQLINNTPVSCFNDNNGALAVQAAGGAGSYRFSLNGGAYNNASGFSSLTAGNYTIRVQDANGCVSQLPATVTQPPLLTATIAASRDISCFGNGNGQITISAGGGTVPYLYTIDNINYQSSTAFDNLPKGSYSIRVKDNNGCMQSVKDSIAEPDALHMQVVQKTDIACFGAATGRIALAATGGKGAYAFALNNLPAQNNNVFTNLTADSYLLSMSDANGCVSRQSVILQQPAQLQLSRKVQQPACSYTSDGSIAVTVSGGVMPYAYNWSNVGSNNNAISNLNGGLYKVTITDANGCRLKDSALLVQPAAIPLNIGFRDTVLCVGQSIIVDAGNPGAGYSWESDAGFSDNRQAVQLNKDGHYKITVTAPSGCVAKDSFNLKTSLSALTADFLLSSYGIVGDTVVVIDVSKPKPLTNDWTLPNGARDAGNAAQGTIRQLLFDKTGNYTIKLRVTLGECTDVISKNITILPKEQSVVADSLLGYRERLIKEITAYPNPNDGPFKVRVRLSKVTDIQLRLISFNSGDVITVKTAGGSDNYEIPFDEQQLPQGIYLVAVQVGKEYQVIRVLKL</sequence>
<reference evidence="3 4" key="1">
    <citation type="submission" date="2018-03" db="EMBL/GenBank/DDBJ databases">
        <title>Genomic Encyclopedia of Archaeal and Bacterial Type Strains, Phase II (KMG-II): from individual species to whole genera.</title>
        <authorList>
            <person name="Goeker M."/>
        </authorList>
    </citation>
    <scope>NUCLEOTIDE SEQUENCE [LARGE SCALE GENOMIC DNA]</scope>
    <source>
        <strain evidence="3 4">DSM 24859</strain>
    </source>
</reference>
<proteinExistence type="predicted"/>
<evidence type="ECO:0000313" key="4">
    <source>
        <dbReference type="Proteomes" id="UP000240971"/>
    </source>
</evidence>
<gene>
    <name evidence="3" type="ORF">CLV51_106128</name>
</gene>
<name>A0A2P8HDK0_CHINA</name>
<organism evidence="3 4">
    <name type="scientific">Chitinophaga niastensis</name>
    <dbReference type="NCBI Taxonomy" id="536980"/>
    <lineage>
        <taxon>Bacteria</taxon>
        <taxon>Pseudomonadati</taxon>
        <taxon>Bacteroidota</taxon>
        <taxon>Chitinophagia</taxon>
        <taxon>Chitinophagales</taxon>
        <taxon>Chitinophagaceae</taxon>
        <taxon>Chitinophaga</taxon>
    </lineage>
</organism>
<dbReference type="Pfam" id="PF13573">
    <property type="entry name" value="SprB"/>
    <property type="match status" value="15"/>
</dbReference>
<dbReference type="Gene3D" id="2.60.40.740">
    <property type="match status" value="4"/>
</dbReference>
<feature type="chain" id="PRO_5015107390" evidence="1">
    <location>
        <begin position="24"/>
        <end position="1889"/>
    </location>
</feature>
<evidence type="ECO:0000256" key="1">
    <source>
        <dbReference type="SAM" id="SignalP"/>
    </source>
</evidence>
<accession>A0A2P8HDK0</accession>
<comment type="caution">
    <text evidence="3">The sequence shown here is derived from an EMBL/GenBank/DDBJ whole genome shotgun (WGS) entry which is preliminary data.</text>
</comment>
<keyword evidence="4" id="KW-1185">Reference proteome</keyword>
<evidence type="ECO:0000313" key="3">
    <source>
        <dbReference type="EMBL" id="PSL44262.1"/>
    </source>
</evidence>
<protein>
    <submittedName>
        <fullName evidence="3">SprB-like repeat protein</fullName>
    </submittedName>
</protein>
<dbReference type="EMBL" id="PYAW01000006">
    <property type="protein sequence ID" value="PSL44262.1"/>
    <property type="molecule type" value="Genomic_DNA"/>
</dbReference>